<dbReference type="InterPro" id="IPR050778">
    <property type="entry name" value="Cueball_EGF_LRP_Nidogen"/>
</dbReference>
<feature type="disulfide bond" evidence="14">
    <location>
        <begin position="280"/>
        <end position="290"/>
    </location>
</feature>
<evidence type="ECO:0000256" key="14">
    <source>
        <dbReference type="PROSITE-ProRule" id="PRU00076"/>
    </source>
</evidence>
<dbReference type="GO" id="GO:0048477">
    <property type="term" value="P:oogenesis"/>
    <property type="evidence" value="ECO:0007669"/>
    <property type="project" value="UniProtKB-KW"/>
</dbReference>
<keyword evidence="7" id="KW-0744">Spermatogenesis</keyword>
<keyword evidence="18" id="KW-1185">Reference proteome</keyword>
<keyword evidence="3 14" id="KW-0245">EGF-like domain</keyword>
<dbReference type="EMBL" id="JARGEI010000028">
    <property type="protein sequence ID" value="KAJ8706711.1"/>
    <property type="molecule type" value="Genomic_DNA"/>
</dbReference>
<evidence type="ECO:0000256" key="2">
    <source>
        <dbReference type="ARBA" id="ARBA00022475"/>
    </source>
</evidence>
<keyword evidence="6" id="KW-0221">Differentiation</keyword>
<dbReference type="Gene3D" id="2.120.10.30">
    <property type="entry name" value="TolB, C-terminal domain"/>
    <property type="match status" value="1"/>
</dbReference>
<comment type="caution">
    <text evidence="17">The sequence shown here is derived from an EMBL/GenBank/DDBJ whole genome shotgun (WGS) entry which is preliminary data.</text>
</comment>
<evidence type="ECO:0000256" key="8">
    <source>
        <dbReference type="ARBA" id="ARBA00022943"/>
    </source>
</evidence>
<gene>
    <name evidence="17" type="ORF">PYW07_012789</name>
</gene>
<dbReference type="SMART" id="SM00135">
    <property type="entry name" value="LY"/>
    <property type="match status" value="2"/>
</dbReference>
<dbReference type="GO" id="GO:0005886">
    <property type="term" value="C:plasma membrane"/>
    <property type="evidence" value="ECO:0007669"/>
    <property type="project" value="UniProtKB-SubCell"/>
</dbReference>
<dbReference type="SUPFAM" id="SSF57196">
    <property type="entry name" value="EGF/Laminin"/>
    <property type="match status" value="2"/>
</dbReference>
<comment type="subcellular location">
    <subcellularLocation>
        <location evidence="1">Cell membrane</location>
        <topology evidence="1">Single-pass type I membrane protein</topology>
    </subcellularLocation>
</comment>
<evidence type="ECO:0000256" key="9">
    <source>
        <dbReference type="ARBA" id="ARBA00023136"/>
    </source>
</evidence>
<evidence type="ECO:0000313" key="18">
    <source>
        <dbReference type="Proteomes" id="UP001231518"/>
    </source>
</evidence>
<dbReference type="PROSITE" id="PS51120">
    <property type="entry name" value="LDLRB"/>
    <property type="match status" value="1"/>
</dbReference>
<evidence type="ECO:0000256" key="12">
    <source>
        <dbReference type="ARBA" id="ARBA00038070"/>
    </source>
</evidence>
<evidence type="ECO:0000256" key="4">
    <source>
        <dbReference type="ARBA" id="ARBA00022729"/>
    </source>
</evidence>
<feature type="disulfide bond" evidence="14">
    <location>
        <begin position="302"/>
        <end position="311"/>
    </location>
</feature>
<dbReference type="InterPro" id="IPR011042">
    <property type="entry name" value="6-blade_b-propeller_TolB-like"/>
</dbReference>
<feature type="repeat" description="LDL-receptor class B" evidence="15">
    <location>
        <begin position="82"/>
        <end position="122"/>
    </location>
</feature>
<keyword evidence="4" id="KW-0732">Signal</keyword>
<comment type="caution">
    <text evidence="14">Lacks conserved residue(s) required for the propagation of feature annotation.</text>
</comment>
<dbReference type="AlphaFoldDB" id="A0AAD7Y907"/>
<dbReference type="PROSITE" id="PS50026">
    <property type="entry name" value="EGF_3"/>
    <property type="match status" value="1"/>
</dbReference>
<keyword evidence="2" id="KW-1003">Cell membrane</keyword>
<protein>
    <recommendedName>
        <fullName evidence="13">Protein cueball</fullName>
    </recommendedName>
</protein>
<dbReference type="PANTHER" id="PTHR46513:SF42">
    <property type="entry name" value="PROTEIN CUEBALL"/>
    <property type="match status" value="1"/>
</dbReference>
<dbReference type="InterPro" id="IPR000033">
    <property type="entry name" value="LDLR_classB_rpt"/>
</dbReference>
<evidence type="ECO:0000259" key="16">
    <source>
        <dbReference type="PROSITE" id="PS50026"/>
    </source>
</evidence>
<dbReference type="Proteomes" id="UP001231518">
    <property type="component" value="Chromosome 30"/>
</dbReference>
<evidence type="ECO:0000256" key="11">
    <source>
        <dbReference type="ARBA" id="ARBA00023180"/>
    </source>
</evidence>
<dbReference type="PANTHER" id="PTHR46513">
    <property type="entry name" value="VITELLOGENIN RECEPTOR-LIKE PROTEIN-RELATED-RELATED"/>
    <property type="match status" value="1"/>
</dbReference>
<comment type="similarity">
    <text evidence="12">Belongs to the cueball family.</text>
</comment>
<evidence type="ECO:0000256" key="1">
    <source>
        <dbReference type="ARBA" id="ARBA00004251"/>
    </source>
</evidence>
<dbReference type="SMART" id="SM00181">
    <property type="entry name" value="EGF"/>
    <property type="match status" value="2"/>
</dbReference>
<keyword evidence="9" id="KW-0472">Membrane</keyword>
<dbReference type="SUPFAM" id="SSF63825">
    <property type="entry name" value="YWTD domain"/>
    <property type="match status" value="1"/>
</dbReference>
<evidence type="ECO:0000256" key="15">
    <source>
        <dbReference type="PROSITE-ProRule" id="PRU00461"/>
    </source>
</evidence>
<dbReference type="GO" id="GO:0042813">
    <property type="term" value="F:Wnt receptor activity"/>
    <property type="evidence" value="ECO:0007669"/>
    <property type="project" value="TreeGrafter"/>
</dbReference>
<sequence length="353" mass="39512">MSISSFDLSTTKIQSLFSKVSKDPFLRVVYDPVTQLLVWKEEYRIYTFSLNSASSNEAGDGNLVVTTSDNYCNDVAVDSCGGYIYWMSDDEIERARLDGSDREVIIDRTVYYRPSLAIDQQAQRIYWIELNADHQMSIYSANFNGRNRKTLYIVRHVSCASSLAISKNFIYWQNYTEAGTWQLPKNSSEHVARKLNSISSLRLCKYKLVAVNYTIQEPIQEMKSCGALQGLMTNNSKPESTVTICQNYCLEGDCSVNAAGKPTCRCKTVYSGKRCEVNTCQSYCLNGGVCSVNEQDQPACRCSKEYEGSRCEFPAYLIKCVQAVSMLKDVLSADIPPVTLSTAEQSTCASTVV</sequence>
<feature type="domain" description="EGF-like" evidence="16">
    <location>
        <begin position="276"/>
        <end position="312"/>
    </location>
</feature>
<dbReference type="GO" id="GO:0007283">
    <property type="term" value="P:spermatogenesis"/>
    <property type="evidence" value="ECO:0007669"/>
    <property type="project" value="UniProtKB-KW"/>
</dbReference>
<evidence type="ECO:0000313" key="17">
    <source>
        <dbReference type="EMBL" id="KAJ8706711.1"/>
    </source>
</evidence>
<evidence type="ECO:0000256" key="5">
    <source>
        <dbReference type="ARBA" id="ARBA00022737"/>
    </source>
</evidence>
<evidence type="ECO:0000256" key="13">
    <source>
        <dbReference type="ARBA" id="ARBA00040020"/>
    </source>
</evidence>
<dbReference type="GO" id="GO:0017147">
    <property type="term" value="F:Wnt-protein binding"/>
    <property type="evidence" value="ECO:0007669"/>
    <property type="project" value="TreeGrafter"/>
</dbReference>
<dbReference type="PROSITE" id="PS00022">
    <property type="entry name" value="EGF_1"/>
    <property type="match status" value="1"/>
</dbReference>
<dbReference type="GO" id="GO:0060070">
    <property type="term" value="P:canonical Wnt signaling pathway"/>
    <property type="evidence" value="ECO:0007669"/>
    <property type="project" value="TreeGrafter"/>
</dbReference>
<reference evidence="17" key="1">
    <citation type="submission" date="2023-03" db="EMBL/GenBank/DDBJ databases">
        <title>Chromosome-level genomes of two armyworms, Mythimna separata and Mythimna loreyi, provide insights into the biosynthesis and reception of sex pheromones.</title>
        <authorList>
            <person name="Zhao H."/>
        </authorList>
    </citation>
    <scope>NUCLEOTIDE SEQUENCE</scope>
    <source>
        <strain evidence="17">BeijingLab</strain>
        <tissue evidence="17">Pupa</tissue>
    </source>
</reference>
<dbReference type="InterPro" id="IPR000742">
    <property type="entry name" value="EGF"/>
</dbReference>
<evidence type="ECO:0000256" key="10">
    <source>
        <dbReference type="ARBA" id="ARBA00023157"/>
    </source>
</evidence>
<keyword evidence="10 14" id="KW-1015">Disulfide bond</keyword>
<name>A0AAD7Y907_MYTSE</name>
<organism evidence="17 18">
    <name type="scientific">Mythimna separata</name>
    <name type="common">Oriental armyworm</name>
    <name type="synonym">Pseudaletia separata</name>
    <dbReference type="NCBI Taxonomy" id="271217"/>
    <lineage>
        <taxon>Eukaryota</taxon>
        <taxon>Metazoa</taxon>
        <taxon>Ecdysozoa</taxon>
        <taxon>Arthropoda</taxon>
        <taxon>Hexapoda</taxon>
        <taxon>Insecta</taxon>
        <taxon>Pterygota</taxon>
        <taxon>Neoptera</taxon>
        <taxon>Endopterygota</taxon>
        <taxon>Lepidoptera</taxon>
        <taxon>Glossata</taxon>
        <taxon>Ditrysia</taxon>
        <taxon>Noctuoidea</taxon>
        <taxon>Noctuidae</taxon>
        <taxon>Noctuinae</taxon>
        <taxon>Hadenini</taxon>
        <taxon>Mythimna</taxon>
    </lineage>
</organism>
<accession>A0AAD7Y907</accession>
<dbReference type="Gene3D" id="2.10.25.10">
    <property type="entry name" value="Laminin"/>
    <property type="match status" value="2"/>
</dbReference>
<evidence type="ECO:0000256" key="6">
    <source>
        <dbReference type="ARBA" id="ARBA00022782"/>
    </source>
</evidence>
<keyword evidence="5" id="KW-0677">Repeat</keyword>
<proteinExistence type="inferred from homology"/>
<keyword evidence="11" id="KW-0325">Glycoprotein</keyword>
<keyword evidence="8" id="KW-0896">Oogenesis</keyword>
<evidence type="ECO:0000256" key="3">
    <source>
        <dbReference type="ARBA" id="ARBA00022536"/>
    </source>
</evidence>
<evidence type="ECO:0000256" key="7">
    <source>
        <dbReference type="ARBA" id="ARBA00022871"/>
    </source>
</evidence>